<proteinExistence type="predicted"/>
<feature type="compositionally biased region" description="Gly residues" evidence="1">
    <location>
        <begin position="24"/>
        <end position="35"/>
    </location>
</feature>
<dbReference type="GeneID" id="60404145"/>
<keyword evidence="3" id="KW-1185">Reference proteome</keyword>
<sequence>MWLPLEAEADGGLWENPDPVLEVDGGGPMGAGGTEGVERPPFERAREAAMAWARWMDSAMEGSGAGEDPPTPAPEPDIPKLQTLNREPQSPPPALNPNLAFVNRGPLAPRSWSLPWDEISGNS</sequence>
<protein>
    <submittedName>
        <fullName evidence="2">Uncharacterized protein</fullName>
    </submittedName>
</protein>
<feature type="region of interest" description="Disordered" evidence="1">
    <location>
        <begin position="1"/>
        <end position="42"/>
    </location>
</feature>
<feature type="region of interest" description="Disordered" evidence="1">
    <location>
        <begin position="57"/>
        <end position="123"/>
    </location>
</feature>
<evidence type="ECO:0000313" key="2">
    <source>
        <dbReference type="EMBL" id="CDJ36242.1"/>
    </source>
</evidence>
<reference evidence="2" key="1">
    <citation type="submission" date="2013-10" db="EMBL/GenBank/DDBJ databases">
        <title>Genomic analysis of the causative agents of coccidiosis in chickens.</title>
        <authorList>
            <person name="Reid A.J."/>
            <person name="Blake D."/>
            <person name="Billington K."/>
            <person name="Browne H."/>
            <person name="Dunn M."/>
            <person name="Hung S."/>
            <person name="Kawahara F."/>
            <person name="Miranda-Saavedra D."/>
            <person name="Mourier T."/>
            <person name="Nagra H."/>
            <person name="Otto T.D."/>
            <person name="Rawlings N."/>
            <person name="Sanchez A."/>
            <person name="Sanders M."/>
            <person name="Subramaniam C."/>
            <person name="Tay Y."/>
            <person name="Dear P."/>
            <person name="Doerig C."/>
            <person name="Gruber A."/>
            <person name="Parkinson J."/>
            <person name="Shirley M."/>
            <person name="Wan K.L."/>
            <person name="Berriman M."/>
            <person name="Tomley F."/>
            <person name="Pain A."/>
        </authorList>
    </citation>
    <scope>NUCLEOTIDE SEQUENCE [LARGE SCALE GENOMIC DNA]</scope>
    <source>
        <strain evidence="2">Houghton</strain>
    </source>
</reference>
<evidence type="ECO:0000313" key="3">
    <source>
        <dbReference type="Proteomes" id="UP000030744"/>
    </source>
</evidence>
<dbReference type="VEuPathDB" id="ToxoDB:EMH_0059680"/>
<dbReference type="EMBL" id="HG735654">
    <property type="protein sequence ID" value="CDJ36242.1"/>
    <property type="molecule type" value="Genomic_DNA"/>
</dbReference>
<dbReference type="RefSeq" id="XP_037878531.1">
    <property type="nucleotide sequence ID" value="XM_038022677.1"/>
</dbReference>
<dbReference type="Proteomes" id="UP000030744">
    <property type="component" value="Unassembled WGS sequence"/>
</dbReference>
<organism evidence="2 3">
    <name type="scientific">Eimeria mitis</name>
    <dbReference type="NCBI Taxonomy" id="44415"/>
    <lineage>
        <taxon>Eukaryota</taxon>
        <taxon>Sar</taxon>
        <taxon>Alveolata</taxon>
        <taxon>Apicomplexa</taxon>
        <taxon>Conoidasida</taxon>
        <taxon>Coccidia</taxon>
        <taxon>Eucoccidiorida</taxon>
        <taxon>Eimeriorina</taxon>
        <taxon>Eimeriidae</taxon>
        <taxon>Eimeria</taxon>
    </lineage>
</organism>
<reference evidence="2" key="2">
    <citation type="submission" date="2013-10" db="EMBL/GenBank/DDBJ databases">
        <authorList>
            <person name="Aslett M."/>
        </authorList>
    </citation>
    <scope>NUCLEOTIDE SEQUENCE [LARGE SCALE GENOMIC DNA]</scope>
    <source>
        <strain evidence="2">Houghton</strain>
    </source>
</reference>
<dbReference type="AlphaFoldDB" id="U6KIY3"/>
<accession>U6KIY3</accession>
<evidence type="ECO:0000256" key="1">
    <source>
        <dbReference type="SAM" id="MobiDB-lite"/>
    </source>
</evidence>
<gene>
    <name evidence="2" type="ORF">EMH_0059680</name>
</gene>
<name>U6KIY3_9EIME</name>